<accession>A0A2M7AYA4</accession>
<evidence type="ECO:0000259" key="3">
    <source>
        <dbReference type="Pfam" id="PF00591"/>
    </source>
</evidence>
<keyword evidence="2" id="KW-0808">Transferase</keyword>
<gene>
    <name evidence="4" type="ORF">COS76_00065</name>
</gene>
<name>A0A2M7AYA4_9BACT</name>
<evidence type="ECO:0000313" key="5">
    <source>
        <dbReference type="Proteomes" id="UP000228775"/>
    </source>
</evidence>
<dbReference type="GO" id="GO:0005829">
    <property type="term" value="C:cytosol"/>
    <property type="evidence" value="ECO:0007669"/>
    <property type="project" value="TreeGrafter"/>
</dbReference>
<evidence type="ECO:0000256" key="2">
    <source>
        <dbReference type="ARBA" id="ARBA00022679"/>
    </source>
</evidence>
<dbReference type="InterPro" id="IPR005940">
    <property type="entry name" value="Anthranilate_Pribosyl_Tfrase"/>
</dbReference>
<dbReference type="AlphaFoldDB" id="A0A2M7AYA4"/>
<dbReference type="GO" id="GO:0000162">
    <property type="term" value="P:L-tryptophan biosynthetic process"/>
    <property type="evidence" value="ECO:0007669"/>
    <property type="project" value="InterPro"/>
</dbReference>
<sequence>MNDIKHFAKDHGSPNIPLNFEEAYWLGEYMLRGCHGDCLAQIQSIAMCSLLHTKATYLWERNESKEKIHGHRLPENAAEQIAGVCAAVFEHDIAKSEFGFVRPNVPYAMDNCGMGGDLIVTANVSTIAAFIAAVAGIPMCKHGSPANADKGRHGSSDFIELCGIDNFASKRDIETCVEELGFGYTEALDTRYKVIHLQTHQVAKLPHMNDIIGPITNPLDPRILRRRVLGVNHLIPPVVVAQAYKILNQKGVTFLEHGLFIRGFGDNGEDSGMDELSVCEGGTQVAELKNGEISEYWLRAEDFGLEPVPQESISPPEGMSKGEFSLAILKGEISGAPAQMIAANAAILFWLAEKSEDLKVCYQQAEEILESGAAFRRMLEVKRALPKYA</sequence>
<dbReference type="Pfam" id="PF00591">
    <property type="entry name" value="Glycos_transf_3"/>
    <property type="match status" value="1"/>
</dbReference>
<comment type="caution">
    <text evidence="4">The sequence shown here is derived from an EMBL/GenBank/DDBJ whole genome shotgun (WGS) entry which is preliminary data.</text>
</comment>
<dbReference type="EMBL" id="PEVY01000002">
    <property type="protein sequence ID" value="PIU75566.1"/>
    <property type="molecule type" value="Genomic_DNA"/>
</dbReference>
<dbReference type="PANTHER" id="PTHR43285">
    <property type="entry name" value="ANTHRANILATE PHOSPHORIBOSYLTRANSFERASE"/>
    <property type="match status" value="1"/>
</dbReference>
<organism evidence="4 5">
    <name type="scientific">Candidatus Portnoybacteria bacterium CG06_land_8_20_14_3_00_39_12</name>
    <dbReference type="NCBI Taxonomy" id="1974809"/>
    <lineage>
        <taxon>Bacteria</taxon>
        <taxon>Candidatus Portnoyibacteriota</taxon>
    </lineage>
</organism>
<dbReference type="GO" id="GO:0004048">
    <property type="term" value="F:anthranilate phosphoribosyltransferase activity"/>
    <property type="evidence" value="ECO:0007669"/>
    <property type="project" value="InterPro"/>
</dbReference>
<keyword evidence="1" id="KW-0328">Glycosyltransferase</keyword>
<dbReference type="InterPro" id="IPR000312">
    <property type="entry name" value="Glycosyl_Trfase_fam3"/>
</dbReference>
<reference evidence="5" key="1">
    <citation type="submission" date="2017-09" db="EMBL/GenBank/DDBJ databases">
        <title>Depth-based differentiation of microbial function through sediment-hosted aquifers and enrichment of novel symbionts in the deep terrestrial subsurface.</title>
        <authorList>
            <person name="Probst A.J."/>
            <person name="Ladd B."/>
            <person name="Jarett J.K."/>
            <person name="Geller-Mcgrath D.E."/>
            <person name="Sieber C.M.K."/>
            <person name="Emerson J.B."/>
            <person name="Anantharaman K."/>
            <person name="Thomas B.C."/>
            <person name="Malmstrom R."/>
            <person name="Stieglmeier M."/>
            <person name="Klingl A."/>
            <person name="Woyke T."/>
            <person name="Ryan C.M."/>
            <person name="Banfield J.F."/>
        </authorList>
    </citation>
    <scope>NUCLEOTIDE SEQUENCE [LARGE SCALE GENOMIC DNA]</scope>
</reference>
<evidence type="ECO:0000313" key="4">
    <source>
        <dbReference type="EMBL" id="PIU75566.1"/>
    </source>
</evidence>
<dbReference type="InterPro" id="IPR035902">
    <property type="entry name" value="Nuc_phospho_transferase"/>
</dbReference>
<dbReference type="Gene3D" id="3.40.1030.10">
    <property type="entry name" value="Nucleoside phosphorylase/phosphoribosyltransferase catalytic domain"/>
    <property type="match status" value="1"/>
</dbReference>
<protein>
    <recommendedName>
        <fullName evidence="3">Glycosyl transferase family 3 domain-containing protein</fullName>
    </recommendedName>
</protein>
<dbReference type="PANTHER" id="PTHR43285:SF2">
    <property type="entry name" value="ANTHRANILATE PHOSPHORIBOSYLTRANSFERASE"/>
    <property type="match status" value="1"/>
</dbReference>
<dbReference type="SUPFAM" id="SSF52418">
    <property type="entry name" value="Nucleoside phosphorylase/phosphoribosyltransferase catalytic domain"/>
    <property type="match status" value="1"/>
</dbReference>
<feature type="domain" description="Glycosyl transferase family 3" evidence="3">
    <location>
        <begin position="108"/>
        <end position="374"/>
    </location>
</feature>
<dbReference type="Proteomes" id="UP000228775">
    <property type="component" value="Unassembled WGS sequence"/>
</dbReference>
<evidence type="ECO:0000256" key="1">
    <source>
        <dbReference type="ARBA" id="ARBA00022676"/>
    </source>
</evidence>
<proteinExistence type="predicted"/>